<feature type="non-terminal residue" evidence="3">
    <location>
        <position position="145"/>
    </location>
</feature>
<evidence type="ECO:0000259" key="2">
    <source>
        <dbReference type="Pfam" id="PF20182"/>
    </source>
</evidence>
<evidence type="ECO:0000256" key="1">
    <source>
        <dbReference type="SAM" id="Phobius"/>
    </source>
</evidence>
<sequence length="145" mass="15623">MYYGVFAAAGGLLIDAIAGPVVAALSTYTDIVPQDPQMRRKAATFFAATLVAAIITAIPLFGRVSAQAGWDRTARYSRRLQPMWSDLTTAFPGLMLYSVDQFAGLDPVARLHRMTIEIRDGLLSLRPYTTVTPAACERILASGAA</sequence>
<keyword evidence="1" id="KW-0812">Transmembrane</keyword>
<dbReference type="InterPro" id="IPR046675">
    <property type="entry name" value="DUF6545"/>
</dbReference>
<proteinExistence type="predicted"/>
<name>A0ABR4ZDU1_9NOCA</name>
<comment type="caution">
    <text evidence="3">The sequence shown here is derived from an EMBL/GenBank/DDBJ whole genome shotgun (WGS) entry which is preliminary data.</text>
</comment>
<organism evidence="3 4">
    <name type="scientific">Nocardia vulneris</name>
    <dbReference type="NCBI Taxonomy" id="1141657"/>
    <lineage>
        <taxon>Bacteria</taxon>
        <taxon>Bacillati</taxon>
        <taxon>Actinomycetota</taxon>
        <taxon>Actinomycetes</taxon>
        <taxon>Mycobacteriales</taxon>
        <taxon>Nocardiaceae</taxon>
        <taxon>Nocardia</taxon>
    </lineage>
</organism>
<accession>A0ABR4ZDU1</accession>
<dbReference type="Proteomes" id="UP000031364">
    <property type="component" value="Unassembled WGS sequence"/>
</dbReference>
<dbReference type="RefSeq" id="WP_043672610.1">
    <property type="nucleotide sequence ID" value="NZ_JNFP01000022.1"/>
</dbReference>
<keyword evidence="1" id="KW-1133">Transmembrane helix</keyword>
<reference evidence="3 4" key="1">
    <citation type="journal article" date="2014" name="Int. J. Syst. Evol. Microbiol.">
        <title>Nocardia vulneris sp. nov., isolated from wounds of human patients in North America.</title>
        <authorList>
            <person name="Lasker B.A."/>
            <person name="Bell M."/>
            <person name="Klenk H.P."/>
            <person name="Sproer C."/>
            <person name="Schumann C."/>
            <person name="Schumann P."/>
            <person name="Brown J.M."/>
        </authorList>
    </citation>
    <scope>NUCLEOTIDE SEQUENCE [LARGE SCALE GENOMIC DNA]</scope>
    <source>
        <strain evidence="3 4">W9851</strain>
    </source>
</reference>
<protein>
    <recommendedName>
        <fullName evidence="2">DUF6545 domain-containing protein</fullName>
    </recommendedName>
</protein>
<evidence type="ECO:0000313" key="3">
    <source>
        <dbReference type="EMBL" id="KIA63416.1"/>
    </source>
</evidence>
<feature type="domain" description="DUF6545" evidence="2">
    <location>
        <begin position="70"/>
        <end position="134"/>
    </location>
</feature>
<gene>
    <name evidence="3" type="ORF">FG87_19720</name>
</gene>
<dbReference type="Pfam" id="PF20182">
    <property type="entry name" value="DUF6545"/>
    <property type="match status" value="1"/>
</dbReference>
<evidence type="ECO:0000313" key="4">
    <source>
        <dbReference type="Proteomes" id="UP000031364"/>
    </source>
</evidence>
<feature type="transmembrane region" description="Helical" evidence="1">
    <location>
        <begin position="42"/>
        <end position="62"/>
    </location>
</feature>
<keyword evidence="4" id="KW-1185">Reference proteome</keyword>
<keyword evidence="1" id="KW-0472">Membrane</keyword>
<dbReference type="EMBL" id="JNFP01000022">
    <property type="protein sequence ID" value="KIA63416.1"/>
    <property type="molecule type" value="Genomic_DNA"/>
</dbReference>